<proteinExistence type="predicted"/>
<organism evidence="2 3">
    <name type="scientific">Pseudomonas luteola</name>
    <dbReference type="NCBI Taxonomy" id="47886"/>
    <lineage>
        <taxon>Bacteria</taxon>
        <taxon>Pseudomonadati</taxon>
        <taxon>Pseudomonadota</taxon>
        <taxon>Gammaproteobacteria</taxon>
        <taxon>Pseudomonadales</taxon>
        <taxon>Pseudomonadaceae</taxon>
        <taxon>Pseudomonas</taxon>
    </lineage>
</organism>
<keyword evidence="1" id="KW-0472">Membrane</keyword>
<keyword evidence="1" id="KW-1133">Transmembrane helix</keyword>
<evidence type="ECO:0000313" key="2">
    <source>
        <dbReference type="EMBL" id="SPZ16904.1"/>
    </source>
</evidence>
<dbReference type="EMBL" id="UAUF01000016">
    <property type="protein sequence ID" value="SPZ16904.1"/>
    <property type="molecule type" value="Genomic_DNA"/>
</dbReference>
<reference evidence="2 3" key="1">
    <citation type="submission" date="2018-06" db="EMBL/GenBank/DDBJ databases">
        <authorList>
            <consortium name="Pathogen Informatics"/>
            <person name="Doyle S."/>
        </authorList>
    </citation>
    <scope>NUCLEOTIDE SEQUENCE [LARGE SCALE GENOMIC DNA]</scope>
    <source>
        <strain evidence="2 3">NCTC11842</strain>
    </source>
</reference>
<dbReference type="AlphaFoldDB" id="A0A2X2DBX3"/>
<evidence type="ECO:0000313" key="3">
    <source>
        <dbReference type="Proteomes" id="UP000250443"/>
    </source>
</evidence>
<feature type="transmembrane region" description="Helical" evidence="1">
    <location>
        <begin position="60"/>
        <end position="82"/>
    </location>
</feature>
<protein>
    <submittedName>
        <fullName evidence="2">Putative phage-related membrane protein</fullName>
    </submittedName>
</protein>
<keyword evidence="1" id="KW-0812">Transmembrane</keyword>
<sequence>MRVRLPVPRFRRNLLIRSTFGSYKPEIYKYYRSATQSSTGDVGDESKADKRGNIWRSPMTWVYLAGAPIAIMIALYCLNNIYAKNTNAISQAKQEAPVNPLPANLQHVEPKPVQTQQVVQQPRVNPDAPQPSQMWRVVGYIKRGKGYDYRGRLPEGIRSDSGSFPWRNTLRSCVNLYAYSDQSNYYCDIEGERITPWTGKLGISKNLPSRRSGRAIGEQRAERPAHRCTACIAIGKLSNNPLPPQTGSEHALDRE</sequence>
<dbReference type="Proteomes" id="UP000250443">
    <property type="component" value="Unassembled WGS sequence"/>
</dbReference>
<gene>
    <name evidence="2" type="ORF">NCTC11842_05944</name>
</gene>
<accession>A0A2X2DBX3</accession>
<name>A0A2X2DBX3_PSELU</name>
<evidence type="ECO:0000256" key="1">
    <source>
        <dbReference type="SAM" id="Phobius"/>
    </source>
</evidence>